<dbReference type="Gene3D" id="3.40.50.1110">
    <property type="entry name" value="SGNH hydrolase"/>
    <property type="match status" value="1"/>
</dbReference>
<dbReference type="InterPro" id="IPR006315">
    <property type="entry name" value="OM_autotransptr_brl_dom"/>
</dbReference>
<dbReference type="InterPro" id="IPR005546">
    <property type="entry name" value="Autotransporte_beta"/>
</dbReference>
<feature type="domain" description="Autotransporter" evidence="1">
    <location>
        <begin position="119"/>
        <end position="397"/>
    </location>
</feature>
<organism evidence="2 3">
    <name type="scientific">Azospirillum oleiclasticum</name>
    <dbReference type="NCBI Taxonomy" id="2735135"/>
    <lineage>
        <taxon>Bacteria</taxon>
        <taxon>Pseudomonadati</taxon>
        <taxon>Pseudomonadota</taxon>
        <taxon>Alphaproteobacteria</taxon>
        <taxon>Rhodospirillales</taxon>
        <taxon>Azospirillaceae</taxon>
        <taxon>Azospirillum</taxon>
    </lineage>
</organism>
<dbReference type="Pfam" id="PF03797">
    <property type="entry name" value="Autotransporter"/>
    <property type="match status" value="1"/>
</dbReference>
<dbReference type="EMBL" id="JABFDB010000004">
    <property type="protein sequence ID" value="NYZ19885.1"/>
    <property type="molecule type" value="Genomic_DNA"/>
</dbReference>
<keyword evidence="3" id="KW-1185">Reference proteome</keyword>
<dbReference type="SUPFAM" id="SSF103515">
    <property type="entry name" value="Autotransporter"/>
    <property type="match status" value="1"/>
</dbReference>
<reference evidence="2 3" key="1">
    <citation type="submission" date="2020-05" db="EMBL/GenBank/DDBJ databases">
        <title>Azospirillum oleiclasticum sp. nov, a nitrogen-fixing and heavy crude oil-emulsifying bacterium isolated from the crude oil of Yumen Oilfield.</title>
        <authorList>
            <person name="Wu D."/>
            <person name="Cai M."/>
            <person name="Zhang X."/>
        </authorList>
    </citation>
    <scope>NUCLEOTIDE SEQUENCE [LARGE SCALE GENOMIC DNA]</scope>
    <source>
        <strain evidence="2 3">ROY-1-1-2</strain>
    </source>
</reference>
<sequence length="397" mass="40838">MAELEQRLGVQIVVVDVNGFYRAVAANPAAYGFTNTATPCILNNAPTGACPTAEATNASLFWDEQHPTAAAHALLAQFAAGSLLVLNDAAEEVAVQPHLAVRAAESWHRSVLANAGGEAGEGGLGVFLIGDASWARDSADDGQAGFRSNTQVAGVGVELAVSDIARAGLSLGYARGHAELDGDAGSVDLRSVIVGAHAVALSLGFHVAAAGSVSIDRYDDIDRRTGFSPFPYASADTDGRTVAMSMEGGYTATLGPLSLGPRLGLRHVRARAEGYTETGAGPLSLTTETQTLRSTVGSVGLEASGRLALAGWAVEPSVSVAWEHEFADDDRTVTVRLPGGRANTARPEYGNRNALVMGAGLSATLASAVTATVAYEGEFQGADGHEHALSARVRIGF</sequence>
<dbReference type="PROSITE" id="PS51208">
    <property type="entry name" value="AUTOTRANSPORTER"/>
    <property type="match status" value="1"/>
</dbReference>
<comment type="caution">
    <text evidence="2">The sequence shown here is derived from an EMBL/GenBank/DDBJ whole genome shotgun (WGS) entry which is preliminary data.</text>
</comment>
<gene>
    <name evidence="2" type="ORF">HND93_09180</name>
</gene>
<evidence type="ECO:0000313" key="2">
    <source>
        <dbReference type="EMBL" id="NYZ19885.1"/>
    </source>
</evidence>
<dbReference type="NCBIfam" id="TIGR01414">
    <property type="entry name" value="autotrans_barl"/>
    <property type="match status" value="1"/>
</dbReference>
<evidence type="ECO:0000313" key="3">
    <source>
        <dbReference type="Proteomes" id="UP000584642"/>
    </source>
</evidence>
<dbReference type="Proteomes" id="UP000584642">
    <property type="component" value="Unassembled WGS sequence"/>
</dbReference>
<dbReference type="SMART" id="SM00869">
    <property type="entry name" value="Autotransporter"/>
    <property type="match status" value="1"/>
</dbReference>
<proteinExistence type="predicted"/>
<name>A0ABX2T7W4_9PROT</name>
<accession>A0ABX2T7W4</accession>
<evidence type="ECO:0000259" key="1">
    <source>
        <dbReference type="PROSITE" id="PS51208"/>
    </source>
</evidence>
<dbReference type="InterPro" id="IPR036514">
    <property type="entry name" value="SGNH_hydro_sf"/>
</dbReference>
<dbReference type="Gene3D" id="2.40.128.130">
    <property type="entry name" value="Autotransporter beta-domain"/>
    <property type="match status" value="1"/>
</dbReference>
<dbReference type="InterPro" id="IPR036709">
    <property type="entry name" value="Autotransporte_beta_dom_sf"/>
</dbReference>
<protein>
    <submittedName>
        <fullName evidence="2">Autotransporter domain-containing protein</fullName>
    </submittedName>
</protein>